<dbReference type="AlphaFoldDB" id="A0A2T5VAU4"/>
<dbReference type="GO" id="GO:0032259">
    <property type="term" value="P:methylation"/>
    <property type="evidence" value="ECO:0007669"/>
    <property type="project" value="UniProtKB-KW"/>
</dbReference>
<keyword evidence="2" id="KW-0489">Methyltransferase</keyword>
<evidence type="ECO:0000313" key="2">
    <source>
        <dbReference type="EMBL" id="PTW60873.1"/>
    </source>
</evidence>
<evidence type="ECO:0000259" key="1">
    <source>
        <dbReference type="Pfam" id="PF08241"/>
    </source>
</evidence>
<proteinExistence type="predicted"/>
<reference evidence="2 3" key="1">
    <citation type="submission" date="2018-04" db="EMBL/GenBank/DDBJ databases">
        <title>Genomic Encyclopedia of Archaeal and Bacterial Type Strains, Phase II (KMG-II): from individual species to whole genera.</title>
        <authorList>
            <person name="Goeker M."/>
        </authorList>
    </citation>
    <scope>NUCLEOTIDE SEQUENCE [LARGE SCALE GENOMIC DNA]</scope>
    <source>
        <strain evidence="2 3">DSM 23382</strain>
    </source>
</reference>
<dbReference type="Pfam" id="PF08241">
    <property type="entry name" value="Methyltransf_11"/>
    <property type="match status" value="1"/>
</dbReference>
<dbReference type="InterPro" id="IPR013216">
    <property type="entry name" value="Methyltransf_11"/>
</dbReference>
<dbReference type="OrthoDB" id="9800231at2"/>
<dbReference type="EMBL" id="QAYG01000003">
    <property type="protein sequence ID" value="PTW60873.1"/>
    <property type="molecule type" value="Genomic_DNA"/>
</dbReference>
<dbReference type="Proteomes" id="UP000244081">
    <property type="component" value="Unassembled WGS sequence"/>
</dbReference>
<feature type="domain" description="Methyltransferase type 11" evidence="1">
    <location>
        <begin position="56"/>
        <end position="129"/>
    </location>
</feature>
<organism evidence="2 3">
    <name type="scientific">Breoghania corrubedonensis</name>
    <dbReference type="NCBI Taxonomy" id="665038"/>
    <lineage>
        <taxon>Bacteria</taxon>
        <taxon>Pseudomonadati</taxon>
        <taxon>Pseudomonadota</taxon>
        <taxon>Alphaproteobacteria</taxon>
        <taxon>Hyphomicrobiales</taxon>
        <taxon>Stappiaceae</taxon>
        <taxon>Breoghania</taxon>
    </lineage>
</organism>
<name>A0A2T5VAU4_9HYPH</name>
<protein>
    <submittedName>
        <fullName evidence="2">Methyltransferase family protein</fullName>
    </submittedName>
</protein>
<dbReference type="RefSeq" id="WP_107989967.1">
    <property type="nucleotide sequence ID" value="NZ_QAYG01000003.1"/>
</dbReference>
<dbReference type="Gene3D" id="3.40.50.150">
    <property type="entry name" value="Vaccinia Virus protein VP39"/>
    <property type="match status" value="1"/>
</dbReference>
<keyword evidence="2" id="KW-0808">Transferase</keyword>
<gene>
    <name evidence="2" type="ORF">C8N35_10352</name>
</gene>
<accession>A0A2T5VAU4</accession>
<dbReference type="GO" id="GO:0008757">
    <property type="term" value="F:S-adenosylmethionine-dependent methyltransferase activity"/>
    <property type="evidence" value="ECO:0007669"/>
    <property type="project" value="InterPro"/>
</dbReference>
<keyword evidence="3" id="KW-1185">Reference proteome</keyword>
<comment type="caution">
    <text evidence="2">The sequence shown here is derived from an EMBL/GenBank/DDBJ whole genome shotgun (WGS) entry which is preliminary data.</text>
</comment>
<sequence length="253" mass="28601">MYLDVLDMKRFYEQRLGMVVRTLVGQRIQAQWPDLRGKRLLSLGFTTPYLRPYLRQAERIVAAMPAQQGVMAWPPEGPNRTTLVDDCNLPLPDACIDRALLVHTLDLSNDPMAVLREVWRVLAPGGRLLTVVPNRRSLWSQFETTPFGYGRPFSRGQLSAFLRQTRFVPTAAEGALYVPPFRSRLLTRSASGWERIGHRLWPAFAGVLVVEAEKQIYQAIPKEPEKAAARLLRPVFISDGPPRGTAGTSRHKM</sequence>
<dbReference type="InterPro" id="IPR029063">
    <property type="entry name" value="SAM-dependent_MTases_sf"/>
</dbReference>
<evidence type="ECO:0000313" key="3">
    <source>
        <dbReference type="Proteomes" id="UP000244081"/>
    </source>
</evidence>
<dbReference type="SUPFAM" id="SSF53335">
    <property type="entry name" value="S-adenosyl-L-methionine-dependent methyltransferases"/>
    <property type="match status" value="1"/>
</dbReference>